<dbReference type="CDD" id="cd09323">
    <property type="entry name" value="TDT_SLAC1_like"/>
    <property type="match status" value="1"/>
</dbReference>
<protein>
    <submittedName>
        <fullName evidence="6">Tellurite resistance protein</fullName>
    </submittedName>
</protein>
<sequence>MSTATMAPAQDARLAHYPVTFFAIGMGMLGLTIALRTAESAFGFGAQVSQAVLVVSVVLLGLVALGYAAKAVLHPGAVAAEWHHPVRIAFFPAISISLLLLSVALLGQWPAVARIVWMAGTGLQGILALAVIAAWIGHRSFQPGQLTPAWFIPAVGNVIVPLAGVKLGHPELSWLFFSGGLLFWIVLLTLVMNRLMFHDPLPGRMVPTLMILVAPPAVSFVAWLHLTGEVGAFGHMLLSMAYVFALIVATQVTKFTRMPFALSWWALSFPLAALTIASFSYAAAAASEAHRWIGAGLLGLLTLVVAGLILRTALGIWRHEICIAE</sequence>
<evidence type="ECO:0000256" key="2">
    <source>
        <dbReference type="ARBA" id="ARBA00022692"/>
    </source>
</evidence>
<accession>A0A285CRN3</accession>
<feature type="transmembrane region" description="Helical" evidence="5">
    <location>
        <begin position="205"/>
        <end position="226"/>
    </location>
</feature>
<name>A0A285CRN3_9RHOB</name>
<dbReference type="RefSeq" id="WP_176504513.1">
    <property type="nucleotide sequence ID" value="NZ_OAOQ01000005.1"/>
</dbReference>
<keyword evidence="3 5" id="KW-1133">Transmembrane helix</keyword>
<evidence type="ECO:0000256" key="4">
    <source>
        <dbReference type="ARBA" id="ARBA00023136"/>
    </source>
</evidence>
<keyword evidence="2 5" id="KW-0812">Transmembrane</keyword>
<keyword evidence="4 5" id="KW-0472">Membrane</keyword>
<feature type="transmembrane region" description="Helical" evidence="5">
    <location>
        <begin position="264"/>
        <end position="286"/>
    </location>
</feature>
<comment type="subcellular location">
    <subcellularLocation>
        <location evidence="1">Membrane</location>
        <topology evidence="1">Multi-pass membrane protein</topology>
    </subcellularLocation>
</comment>
<keyword evidence="7" id="KW-1185">Reference proteome</keyword>
<evidence type="ECO:0000256" key="5">
    <source>
        <dbReference type="SAM" id="Phobius"/>
    </source>
</evidence>
<dbReference type="PANTHER" id="PTHR37955:SF1">
    <property type="entry name" value="DEP DOMAIN-CONTAINING PROTEIN"/>
    <property type="match status" value="1"/>
</dbReference>
<dbReference type="GO" id="GO:0005886">
    <property type="term" value="C:plasma membrane"/>
    <property type="evidence" value="ECO:0007669"/>
    <property type="project" value="TreeGrafter"/>
</dbReference>
<feature type="transmembrane region" description="Helical" evidence="5">
    <location>
        <begin position="174"/>
        <end position="193"/>
    </location>
</feature>
<evidence type="ECO:0000256" key="1">
    <source>
        <dbReference type="ARBA" id="ARBA00004141"/>
    </source>
</evidence>
<dbReference type="InterPro" id="IPR038665">
    <property type="entry name" value="Voltage-dep_anion_channel_sf"/>
</dbReference>
<dbReference type="Pfam" id="PF03595">
    <property type="entry name" value="SLAC1"/>
    <property type="match status" value="1"/>
</dbReference>
<evidence type="ECO:0000313" key="6">
    <source>
        <dbReference type="EMBL" id="SNX70154.1"/>
    </source>
</evidence>
<feature type="transmembrane region" description="Helical" evidence="5">
    <location>
        <begin position="149"/>
        <end position="168"/>
    </location>
</feature>
<evidence type="ECO:0000313" key="7">
    <source>
        <dbReference type="Proteomes" id="UP000219467"/>
    </source>
</evidence>
<reference evidence="7" key="1">
    <citation type="submission" date="2017-08" db="EMBL/GenBank/DDBJ databases">
        <authorList>
            <person name="Varghese N."/>
            <person name="Submissions S."/>
        </authorList>
    </citation>
    <scope>NUCLEOTIDE SEQUENCE [LARGE SCALE GENOMIC DNA]</scope>
    <source>
        <strain evidence="7">JA234</strain>
    </source>
</reference>
<dbReference type="Gene3D" id="1.50.10.150">
    <property type="entry name" value="Voltage-dependent anion channel"/>
    <property type="match status" value="1"/>
</dbReference>
<feature type="transmembrane region" description="Helical" evidence="5">
    <location>
        <begin position="14"/>
        <end position="35"/>
    </location>
</feature>
<dbReference type="EMBL" id="OAOQ01000005">
    <property type="protein sequence ID" value="SNX70154.1"/>
    <property type="molecule type" value="Genomic_DNA"/>
</dbReference>
<dbReference type="InterPro" id="IPR052951">
    <property type="entry name" value="Tellurite_res_ion_channel"/>
</dbReference>
<feature type="transmembrane region" description="Helical" evidence="5">
    <location>
        <begin position="115"/>
        <end position="137"/>
    </location>
</feature>
<proteinExistence type="predicted"/>
<organism evidence="6 7">
    <name type="scientific">Cereibacter ovatus</name>
    <dbReference type="NCBI Taxonomy" id="439529"/>
    <lineage>
        <taxon>Bacteria</taxon>
        <taxon>Pseudomonadati</taxon>
        <taxon>Pseudomonadota</taxon>
        <taxon>Alphaproteobacteria</taxon>
        <taxon>Rhodobacterales</taxon>
        <taxon>Paracoccaceae</taxon>
        <taxon>Cereibacter</taxon>
    </lineage>
</organism>
<dbReference type="AlphaFoldDB" id="A0A285CRN3"/>
<dbReference type="Proteomes" id="UP000219467">
    <property type="component" value="Unassembled WGS sequence"/>
</dbReference>
<evidence type="ECO:0000256" key="3">
    <source>
        <dbReference type="ARBA" id="ARBA00022989"/>
    </source>
</evidence>
<dbReference type="PANTHER" id="PTHR37955">
    <property type="entry name" value="TELLURITE RESISTANCE PROTEIN TEHA"/>
    <property type="match status" value="1"/>
</dbReference>
<dbReference type="GO" id="GO:0046583">
    <property type="term" value="F:monoatomic cation efflux transmembrane transporter activity"/>
    <property type="evidence" value="ECO:0007669"/>
    <property type="project" value="TreeGrafter"/>
</dbReference>
<feature type="transmembrane region" description="Helical" evidence="5">
    <location>
        <begin position="47"/>
        <end position="68"/>
    </location>
</feature>
<feature type="transmembrane region" description="Helical" evidence="5">
    <location>
        <begin position="292"/>
        <end position="310"/>
    </location>
</feature>
<gene>
    <name evidence="6" type="ORF">SAMN05878503_10563</name>
</gene>
<feature type="transmembrane region" description="Helical" evidence="5">
    <location>
        <begin position="232"/>
        <end position="252"/>
    </location>
</feature>
<feature type="transmembrane region" description="Helical" evidence="5">
    <location>
        <begin position="88"/>
        <end position="109"/>
    </location>
</feature>
<dbReference type="InterPro" id="IPR004695">
    <property type="entry name" value="SLAC1/Mae1/Ssu1/TehA"/>
</dbReference>